<dbReference type="EMBL" id="AGYT01000011">
    <property type="protein sequence ID" value="ENZ00894.1"/>
    <property type="molecule type" value="Genomic_DNA"/>
</dbReference>
<evidence type="ECO:0000313" key="1">
    <source>
        <dbReference type="EMBL" id="ENZ00894.1"/>
    </source>
</evidence>
<accession>N9XY91</accession>
<protein>
    <submittedName>
        <fullName evidence="1">Uncharacterized protein</fullName>
    </submittedName>
</protein>
<dbReference type="Proteomes" id="UP000013097">
    <property type="component" value="Unassembled WGS sequence"/>
</dbReference>
<name>N9XY91_9CLOT</name>
<dbReference type="AlphaFoldDB" id="N9XY91"/>
<evidence type="ECO:0000313" key="2">
    <source>
        <dbReference type="Proteomes" id="UP000013097"/>
    </source>
</evidence>
<keyword evidence="2" id="KW-1185">Reference proteome</keyword>
<dbReference type="RefSeq" id="WP_002598729.1">
    <property type="nucleotide sequence ID" value="NZ_KB850956.1"/>
</dbReference>
<organism evidence="1 2">
    <name type="scientific">Clostridium thermobutyricum</name>
    <dbReference type="NCBI Taxonomy" id="29372"/>
    <lineage>
        <taxon>Bacteria</taxon>
        <taxon>Bacillati</taxon>
        <taxon>Bacillota</taxon>
        <taxon>Clostridia</taxon>
        <taxon>Eubacteriales</taxon>
        <taxon>Clostridiaceae</taxon>
        <taxon>Clostridium</taxon>
    </lineage>
</organism>
<dbReference type="HOGENOM" id="CLU_1903022_0_0_9"/>
<dbReference type="PATRIC" id="fig|999411.4.peg.2206"/>
<sequence>MFKKKLTHKKIIKKAEKLFYYFKLLKSTTEKKYPLLEEEDIVNKQILLKKLDDLIEILKASTKKYISDEMSLDEFDKKLNNINNLYNKLRLENPILNAIIYGYLTPSIQAIIGTPVPDAYTFVSLFENLKNSD</sequence>
<comment type="caution">
    <text evidence="1">The sequence shown here is derived from an EMBL/GenBank/DDBJ whole genome shotgun (WGS) entry which is preliminary data.</text>
</comment>
<reference evidence="1 2" key="1">
    <citation type="submission" date="2013-01" db="EMBL/GenBank/DDBJ databases">
        <title>The Genome Sequence of Clostridium colicanis 209318.</title>
        <authorList>
            <consortium name="The Broad Institute Genome Sequencing Platform"/>
            <person name="Earl A."/>
            <person name="Ward D."/>
            <person name="Feldgarden M."/>
            <person name="Gevers D."/>
            <person name="Courvalin P."/>
            <person name="Lambert T."/>
            <person name="Walker B."/>
            <person name="Young S.K."/>
            <person name="Zeng Q."/>
            <person name="Gargeya S."/>
            <person name="Fitzgerald M."/>
            <person name="Haas B."/>
            <person name="Abouelleil A."/>
            <person name="Alvarado L."/>
            <person name="Arachchi H.M."/>
            <person name="Berlin A.M."/>
            <person name="Chapman S.B."/>
            <person name="Dewar J."/>
            <person name="Goldberg J."/>
            <person name="Griggs A."/>
            <person name="Gujja S."/>
            <person name="Hansen M."/>
            <person name="Howarth C."/>
            <person name="Imamovic A."/>
            <person name="Larimer J."/>
            <person name="McCowan C."/>
            <person name="Murphy C."/>
            <person name="Neiman D."/>
            <person name="Pearson M."/>
            <person name="Priest M."/>
            <person name="Roberts A."/>
            <person name="Saif S."/>
            <person name="Shea T."/>
            <person name="Sisk P."/>
            <person name="Sykes S."/>
            <person name="Wortman J."/>
            <person name="Nusbaum C."/>
            <person name="Birren B."/>
        </authorList>
    </citation>
    <scope>NUCLEOTIDE SEQUENCE [LARGE SCALE GENOMIC DNA]</scope>
    <source>
        <strain evidence="1 2">209318</strain>
    </source>
</reference>
<proteinExistence type="predicted"/>
<gene>
    <name evidence="1" type="ORF">HMPREF1092_02245</name>
</gene>